<feature type="transmembrane region" description="Helical" evidence="1">
    <location>
        <begin position="75"/>
        <end position="94"/>
    </location>
</feature>
<feature type="transmembrane region" description="Helical" evidence="1">
    <location>
        <begin position="186"/>
        <end position="205"/>
    </location>
</feature>
<feature type="transmembrane region" description="Helical" evidence="1">
    <location>
        <begin position="151"/>
        <end position="174"/>
    </location>
</feature>
<evidence type="ECO:0000313" key="3">
    <source>
        <dbReference type="EMBL" id="ACN98749.1"/>
    </source>
</evidence>
<dbReference type="EMBL" id="CP001229">
    <property type="protein sequence ID" value="ACN98749.1"/>
    <property type="molecule type" value="Genomic_DNA"/>
</dbReference>
<keyword evidence="4" id="KW-1185">Reference proteome</keyword>
<dbReference type="RefSeq" id="WP_012674070.1">
    <property type="nucleotide sequence ID" value="NC_012438.1"/>
</dbReference>
<protein>
    <submittedName>
        <fullName evidence="3">Heavy-metal-associated domain protein</fullName>
    </submittedName>
</protein>
<keyword evidence="1" id="KW-0812">Transmembrane</keyword>
<dbReference type="Pfam" id="PF13386">
    <property type="entry name" value="DsbD_2"/>
    <property type="match status" value="1"/>
</dbReference>
<feature type="transmembrane region" description="Helical" evidence="1">
    <location>
        <begin position="7"/>
        <end position="31"/>
    </location>
</feature>
<dbReference type="HOGENOM" id="CLU_032635_1_0_0"/>
<dbReference type="InterPro" id="IPR039447">
    <property type="entry name" value="UreH-like_TM_dom"/>
</dbReference>
<gene>
    <name evidence="3" type="ordered locus">SULAZ_1594</name>
</gene>
<accession>C1DWS1</accession>
<evidence type="ECO:0000256" key="1">
    <source>
        <dbReference type="SAM" id="Phobius"/>
    </source>
</evidence>
<keyword evidence="1" id="KW-1133">Transmembrane helix</keyword>
<sequence>MLEYFMILLGGFLGSYHCIGMCGAIPTLIIYKNFWVGNILYNFGRVFTYVFLGFLAGLLGMYFHNFEFQVFQKGLSIFLGIGMVVFGLQVVGSIKEKGVPFLDVIFFTISDMLNAFRKSPFFLGMFNGFLPCPLVYAFLMKAVLDKDPFKGMLTMFFFGLGTIPAMLFSSKLIASISPATRKNLSKLAGVIIIIFGIWTILRVFGIGHHHH</sequence>
<dbReference type="STRING" id="204536.SULAZ_1594"/>
<dbReference type="AlphaFoldDB" id="C1DWS1"/>
<dbReference type="PANTHER" id="PTHR42208">
    <property type="entry name" value="HEAVY METAL TRANSPORTER-RELATED"/>
    <property type="match status" value="1"/>
</dbReference>
<dbReference type="eggNOG" id="COG2836">
    <property type="taxonomic scope" value="Bacteria"/>
</dbReference>
<keyword evidence="1" id="KW-0472">Membrane</keyword>
<dbReference type="Proteomes" id="UP000001369">
    <property type="component" value="Chromosome"/>
</dbReference>
<evidence type="ECO:0000313" key="4">
    <source>
        <dbReference type="Proteomes" id="UP000001369"/>
    </source>
</evidence>
<feature type="transmembrane region" description="Helical" evidence="1">
    <location>
        <begin position="121"/>
        <end position="139"/>
    </location>
</feature>
<proteinExistence type="predicted"/>
<organism evidence="3 4">
    <name type="scientific">Sulfurihydrogenibium azorense (strain DSM 15241 / OCM 825 / Az-Fu1)</name>
    <dbReference type="NCBI Taxonomy" id="204536"/>
    <lineage>
        <taxon>Bacteria</taxon>
        <taxon>Pseudomonadati</taxon>
        <taxon>Aquificota</taxon>
        <taxon>Aquificia</taxon>
        <taxon>Aquificales</taxon>
        <taxon>Hydrogenothermaceae</taxon>
        <taxon>Sulfurihydrogenibium</taxon>
    </lineage>
</organism>
<name>C1DWS1_SULAA</name>
<evidence type="ECO:0000259" key="2">
    <source>
        <dbReference type="Pfam" id="PF13386"/>
    </source>
</evidence>
<dbReference type="PANTHER" id="PTHR42208:SF1">
    <property type="entry name" value="HEAVY METAL TRANSPORTER"/>
    <property type="match status" value="1"/>
</dbReference>
<feature type="domain" description="Urease accessory protein UreH-like transmembrane" evidence="2">
    <location>
        <begin position="7"/>
        <end position="198"/>
    </location>
</feature>
<feature type="transmembrane region" description="Helical" evidence="1">
    <location>
        <begin position="43"/>
        <end position="63"/>
    </location>
</feature>
<reference evidence="3 4" key="1">
    <citation type="journal article" date="2009" name="J. Bacteriol.">
        <title>Complete and draft genome sequences of six members of the Aquificales.</title>
        <authorList>
            <person name="Reysenbach A.L."/>
            <person name="Hamamura N."/>
            <person name="Podar M."/>
            <person name="Griffiths E."/>
            <person name="Ferreira S."/>
            <person name="Hochstein R."/>
            <person name="Heidelberg J."/>
            <person name="Johnson J."/>
            <person name="Mead D."/>
            <person name="Pohorille A."/>
            <person name="Sarmiento M."/>
            <person name="Schweighofer K."/>
            <person name="Seshadri R."/>
            <person name="Voytek M.A."/>
        </authorList>
    </citation>
    <scope>NUCLEOTIDE SEQUENCE [LARGE SCALE GENOMIC DNA]</scope>
    <source>
        <strain evidence="4">Az-Fu1 / DSM 15241 / OCM 825</strain>
    </source>
</reference>
<dbReference type="KEGG" id="saf:SULAZ_1594"/>